<organism evidence="2 3">
    <name type="scientific">Portunus trituberculatus</name>
    <name type="common">Swimming crab</name>
    <name type="synonym">Neptunus trituberculatus</name>
    <dbReference type="NCBI Taxonomy" id="210409"/>
    <lineage>
        <taxon>Eukaryota</taxon>
        <taxon>Metazoa</taxon>
        <taxon>Ecdysozoa</taxon>
        <taxon>Arthropoda</taxon>
        <taxon>Crustacea</taxon>
        <taxon>Multicrustacea</taxon>
        <taxon>Malacostraca</taxon>
        <taxon>Eumalacostraca</taxon>
        <taxon>Eucarida</taxon>
        <taxon>Decapoda</taxon>
        <taxon>Pleocyemata</taxon>
        <taxon>Brachyura</taxon>
        <taxon>Eubrachyura</taxon>
        <taxon>Portunoidea</taxon>
        <taxon>Portunidae</taxon>
        <taxon>Portuninae</taxon>
        <taxon>Portunus</taxon>
    </lineage>
</organism>
<gene>
    <name evidence="2" type="ORF">E2C01_056216</name>
</gene>
<accession>A0A5B7GWS2</accession>
<keyword evidence="3" id="KW-1185">Reference proteome</keyword>
<feature type="compositionally biased region" description="Basic residues" evidence="1">
    <location>
        <begin position="1"/>
        <end position="11"/>
    </location>
</feature>
<reference evidence="2 3" key="1">
    <citation type="submission" date="2019-05" db="EMBL/GenBank/DDBJ databases">
        <title>Another draft genome of Portunus trituberculatus and its Hox gene families provides insights of decapod evolution.</title>
        <authorList>
            <person name="Jeong J.-H."/>
            <person name="Song I."/>
            <person name="Kim S."/>
            <person name="Choi T."/>
            <person name="Kim D."/>
            <person name="Ryu S."/>
            <person name="Kim W."/>
        </authorList>
    </citation>
    <scope>NUCLEOTIDE SEQUENCE [LARGE SCALE GENOMIC DNA]</scope>
    <source>
        <tissue evidence="2">Muscle</tissue>
    </source>
</reference>
<dbReference type="AlphaFoldDB" id="A0A5B7GWS2"/>
<evidence type="ECO:0000313" key="3">
    <source>
        <dbReference type="Proteomes" id="UP000324222"/>
    </source>
</evidence>
<evidence type="ECO:0000256" key="1">
    <source>
        <dbReference type="SAM" id="MobiDB-lite"/>
    </source>
</evidence>
<feature type="compositionally biased region" description="Acidic residues" evidence="1">
    <location>
        <begin position="15"/>
        <end position="39"/>
    </location>
</feature>
<proteinExistence type="predicted"/>
<protein>
    <submittedName>
        <fullName evidence="2">Uncharacterized protein</fullName>
    </submittedName>
</protein>
<comment type="caution">
    <text evidence="2">The sequence shown here is derived from an EMBL/GenBank/DDBJ whole genome shotgun (WGS) entry which is preliminary data.</text>
</comment>
<sequence length="91" mass="10813">MHLVFHLKRKQCGKEEEEEEEDNKEKEKDEEEEEEEEEGGSNINNSKTLSIQAVVWNITISSFPEWRKEANERIKNSSRTLKSCQMKKKKD</sequence>
<evidence type="ECO:0000313" key="2">
    <source>
        <dbReference type="EMBL" id="MPC62133.1"/>
    </source>
</evidence>
<dbReference type="Proteomes" id="UP000324222">
    <property type="component" value="Unassembled WGS sequence"/>
</dbReference>
<name>A0A5B7GWS2_PORTR</name>
<feature type="region of interest" description="Disordered" evidence="1">
    <location>
        <begin position="1"/>
        <end position="48"/>
    </location>
</feature>
<dbReference type="EMBL" id="VSRR010019328">
    <property type="protein sequence ID" value="MPC62133.1"/>
    <property type="molecule type" value="Genomic_DNA"/>
</dbReference>